<sequence length="120" mass="13473">MSEGELDAALQTVQRRFGLPTTTGISLTTVLKVFNSITGMNIPELGERVRLPVGLGEWRQQGIGALYRDINADLANFLRLGYLRDILGAAVVVDATKRVASVRTEDPRYRYAKHDWRRPM</sequence>
<dbReference type="EMBL" id="DPIY01000005">
    <property type="protein sequence ID" value="HCT56357.1"/>
    <property type="molecule type" value="Genomic_DNA"/>
</dbReference>
<gene>
    <name evidence="1" type="ORF">DGD08_04000</name>
</gene>
<name>A0A3D4V7Q9_9BACT</name>
<dbReference type="AlphaFoldDB" id="A0A3D4V7Q9"/>
<protein>
    <submittedName>
        <fullName evidence="1">Uncharacterized protein</fullName>
    </submittedName>
</protein>
<reference evidence="1 2" key="1">
    <citation type="journal article" date="2018" name="Nat. Biotechnol.">
        <title>A standardized bacterial taxonomy based on genome phylogeny substantially revises the tree of life.</title>
        <authorList>
            <person name="Parks D.H."/>
            <person name="Chuvochina M."/>
            <person name="Waite D.W."/>
            <person name="Rinke C."/>
            <person name="Skarshewski A."/>
            <person name="Chaumeil P.A."/>
            <person name="Hugenholtz P."/>
        </authorList>
    </citation>
    <scope>NUCLEOTIDE SEQUENCE [LARGE SCALE GENOMIC DNA]</scope>
    <source>
        <strain evidence="1">UBA8844</strain>
    </source>
</reference>
<evidence type="ECO:0000313" key="2">
    <source>
        <dbReference type="Proteomes" id="UP000264071"/>
    </source>
</evidence>
<accession>A0A3D4V7Q9</accession>
<proteinExistence type="predicted"/>
<evidence type="ECO:0000313" key="1">
    <source>
        <dbReference type="EMBL" id="HCT56357.1"/>
    </source>
</evidence>
<comment type="caution">
    <text evidence="1">The sequence shown here is derived from an EMBL/GenBank/DDBJ whole genome shotgun (WGS) entry which is preliminary data.</text>
</comment>
<dbReference type="Proteomes" id="UP000264071">
    <property type="component" value="Unassembled WGS sequence"/>
</dbReference>
<organism evidence="1 2">
    <name type="scientific">Gemmatimonas aurantiaca</name>
    <dbReference type="NCBI Taxonomy" id="173480"/>
    <lineage>
        <taxon>Bacteria</taxon>
        <taxon>Pseudomonadati</taxon>
        <taxon>Gemmatimonadota</taxon>
        <taxon>Gemmatimonadia</taxon>
        <taxon>Gemmatimonadales</taxon>
        <taxon>Gemmatimonadaceae</taxon>
        <taxon>Gemmatimonas</taxon>
    </lineage>
</organism>